<dbReference type="Proteomes" id="UP001598130">
    <property type="component" value="Unassembled WGS sequence"/>
</dbReference>
<proteinExistence type="predicted"/>
<accession>A0ABW6CJS6</accession>
<comment type="caution">
    <text evidence="1">The sequence shown here is derived from an EMBL/GenBank/DDBJ whole genome shotgun (WGS) entry which is preliminary data.</text>
</comment>
<dbReference type="RefSeq" id="WP_377368143.1">
    <property type="nucleotide sequence ID" value="NZ_JAOTJD010000006.1"/>
</dbReference>
<organism evidence="1 2">
    <name type="scientific">Phenylobacterium ferrooxidans</name>
    <dbReference type="NCBI Taxonomy" id="2982689"/>
    <lineage>
        <taxon>Bacteria</taxon>
        <taxon>Pseudomonadati</taxon>
        <taxon>Pseudomonadota</taxon>
        <taxon>Alphaproteobacteria</taxon>
        <taxon>Caulobacterales</taxon>
        <taxon>Caulobacteraceae</taxon>
        <taxon>Phenylobacterium</taxon>
    </lineage>
</organism>
<sequence>MGTVILVEIDVVSPAGAASTLRFSDRAIRPFPPGDPDRAGVVWDDRLAEAPTFRRALFGDLESLSPALGAGSMTLLNGDAYLDAYQGYAFNEIRVWRWTEGTAFAAADLVLKGLCVLPAFDSRSSQAARVRLDLYDYRAELELAVQPSLYSGGNNGTTILYEGSADGLKGRVKPLAFGDLTAAHLPPIQVNAGNYVFQLHEALISGAEAIFDGGAAAGYADQGDKSSVFFDANTPSAASYFMDLTRGLMKINGAPVKGLTFGCKGDATGSYVETAGPIAARILAHAGVPGGRIGSSVAALSSTAVVGVFSADTARAGELVAWTVRGALTAVLPDRLGVYQAVTFAAPKVTADVGVAADQVLNLEADDTAPAPIGEIRVGWGRIWTTFGNGELKDSVRNTATAERLAAEYRWAVDTEATVKGRFPRAWRTLTVETALRVEADAIALAASLKALFGLRGDGKPRRLWRVTISLLDGLTAQLGETVALSYPAKAINDNFVLIAEEPLRPRRDQAIWTLWG</sequence>
<evidence type="ECO:0000313" key="2">
    <source>
        <dbReference type="Proteomes" id="UP001598130"/>
    </source>
</evidence>
<evidence type="ECO:0008006" key="3">
    <source>
        <dbReference type="Google" id="ProtNLM"/>
    </source>
</evidence>
<evidence type="ECO:0000313" key="1">
    <source>
        <dbReference type="EMBL" id="MFD3263327.1"/>
    </source>
</evidence>
<keyword evidence="2" id="KW-1185">Reference proteome</keyword>
<dbReference type="EMBL" id="JAOTJD010000006">
    <property type="protein sequence ID" value="MFD3263327.1"/>
    <property type="molecule type" value="Genomic_DNA"/>
</dbReference>
<protein>
    <recommendedName>
        <fullName evidence="3">Tip attachment protein J domain-containing protein</fullName>
    </recommendedName>
</protein>
<name>A0ABW6CJS6_9CAUL</name>
<gene>
    <name evidence="1" type="ORF">OCL97_05010</name>
</gene>
<reference evidence="1 2" key="1">
    <citation type="submission" date="2022-09" db="EMBL/GenBank/DDBJ databases">
        <title>New species of Phenylobacterium.</title>
        <authorList>
            <person name="Mieszkin S."/>
        </authorList>
    </citation>
    <scope>NUCLEOTIDE SEQUENCE [LARGE SCALE GENOMIC DNA]</scope>
    <source>
        <strain evidence="1 2">HK31-G</strain>
    </source>
</reference>